<keyword evidence="3" id="KW-1185">Reference proteome</keyword>
<comment type="caution">
    <text evidence="2">The sequence shown here is derived from an EMBL/GenBank/DDBJ whole genome shotgun (WGS) entry which is preliminary data.</text>
</comment>
<accession>A0A9P0KTP1</accession>
<evidence type="ECO:0000313" key="2">
    <source>
        <dbReference type="EMBL" id="CAH1982672.1"/>
    </source>
</evidence>
<dbReference type="Proteomes" id="UP001152888">
    <property type="component" value="Unassembled WGS sequence"/>
</dbReference>
<dbReference type="Pfam" id="PF12017">
    <property type="entry name" value="Tnp_P_element"/>
    <property type="match status" value="1"/>
</dbReference>
<gene>
    <name evidence="2" type="ORF">ACAOBT_LOCUS15142</name>
</gene>
<evidence type="ECO:0000259" key="1">
    <source>
        <dbReference type="Pfam" id="PF12017"/>
    </source>
</evidence>
<reference evidence="2" key="1">
    <citation type="submission" date="2022-03" db="EMBL/GenBank/DDBJ databases">
        <authorList>
            <person name="Sayadi A."/>
        </authorList>
    </citation>
    <scope>NUCLEOTIDE SEQUENCE</scope>
</reference>
<dbReference type="EMBL" id="CAKOFQ010006925">
    <property type="protein sequence ID" value="CAH1982672.1"/>
    <property type="molecule type" value="Genomic_DNA"/>
</dbReference>
<protein>
    <recommendedName>
        <fullName evidence="1">THAP9-like helix-turn-helix domain-containing protein</fullName>
    </recommendedName>
</protein>
<sequence>MQFKVIVIELCVSHLLQPLFVCRVRRSPVYFGDFKISDLNNVQRRKRFWKTAHETVHKYKKINKDNQCKIRRQRNKIKSLNSLVDELLKEKRISAAQSIESLPETKKQLLFRQLKKGKSNKYSPELRCFALTLNFYSSSAYNYVRKIFGKSVLPHPRTRSKWYSV</sequence>
<organism evidence="2 3">
    <name type="scientific">Acanthoscelides obtectus</name>
    <name type="common">Bean weevil</name>
    <name type="synonym">Bruchus obtectus</name>
    <dbReference type="NCBI Taxonomy" id="200917"/>
    <lineage>
        <taxon>Eukaryota</taxon>
        <taxon>Metazoa</taxon>
        <taxon>Ecdysozoa</taxon>
        <taxon>Arthropoda</taxon>
        <taxon>Hexapoda</taxon>
        <taxon>Insecta</taxon>
        <taxon>Pterygota</taxon>
        <taxon>Neoptera</taxon>
        <taxon>Endopterygota</taxon>
        <taxon>Coleoptera</taxon>
        <taxon>Polyphaga</taxon>
        <taxon>Cucujiformia</taxon>
        <taxon>Chrysomeloidea</taxon>
        <taxon>Chrysomelidae</taxon>
        <taxon>Bruchinae</taxon>
        <taxon>Bruchini</taxon>
        <taxon>Acanthoscelides</taxon>
    </lineage>
</organism>
<dbReference type="AlphaFoldDB" id="A0A9P0KTP1"/>
<proteinExistence type="predicted"/>
<evidence type="ECO:0000313" key="3">
    <source>
        <dbReference type="Proteomes" id="UP001152888"/>
    </source>
</evidence>
<dbReference type="InterPro" id="IPR021896">
    <property type="entry name" value="THAP9-like_HTH"/>
</dbReference>
<name>A0A9P0KTP1_ACAOB</name>
<feature type="domain" description="THAP9-like helix-turn-helix" evidence="1">
    <location>
        <begin position="88"/>
        <end position="162"/>
    </location>
</feature>
<dbReference type="OrthoDB" id="10070386at2759"/>